<organism evidence="1 2">
    <name type="scientific">Tsukamurella pseudospumae</name>
    <dbReference type="NCBI Taxonomy" id="239498"/>
    <lineage>
        <taxon>Bacteria</taxon>
        <taxon>Bacillati</taxon>
        <taxon>Actinomycetota</taxon>
        <taxon>Actinomycetes</taxon>
        <taxon>Mycobacteriales</taxon>
        <taxon>Tsukamurellaceae</taxon>
        <taxon>Tsukamurella</taxon>
    </lineage>
</organism>
<accession>A0A138AK81</accession>
<dbReference type="EMBL" id="LSRF01000026">
    <property type="protein sequence ID" value="KXP10747.1"/>
    <property type="molecule type" value="Genomic_DNA"/>
</dbReference>
<evidence type="ECO:0000313" key="2">
    <source>
        <dbReference type="Proteomes" id="UP000070258"/>
    </source>
</evidence>
<dbReference type="Proteomes" id="UP000070258">
    <property type="component" value="Unassembled WGS sequence"/>
</dbReference>
<evidence type="ECO:0000313" key="1">
    <source>
        <dbReference type="EMBL" id="KXP10747.1"/>
    </source>
</evidence>
<name>A0A138AK81_9ACTN</name>
<protein>
    <submittedName>
        <fullName evidence="1">Uncharacterized protein</fullName>
    </submittedName>
</protein>
<proteinExistence type="predicted"/>
<sequence length="211" mass="23374">MIEWFRAGKAATKAQYGSPSPYVIERALTDHELRTDIALETYVSSLRPFFEHVDNGGFDPSAGASLTTYFIGHCRNNLTAVINRHDDRRTGTPTDPYELTNELSEHLRNDTGPGAAEDTETQEISAELAAIFRAAPAPLQAVLLRMTYRGDTLTEAASDTGYNRRTISSYLHRLRGRVLIEFSAGQLDLPEGTFLHKWAVEHLLHGDEGAA</sequence>
<reference evidence="2" key="1">
    <citation type="submission" date="2016-02" db="EMBL/GenBank/DDBJ databases">
        <authorList>
            <person name="Wen L."/>
            <person name="He K."/>
            <person name="Yang H."/>
        </authorList>
    </citation>
    <scope>NUCLEOTIDE SEQUENCE [LARGE SCALE GENOMIC DNA]</scope>
    <source>
        <strain evidence="2">JCM 15929</strain>
    </source>
</reference>
<comment type="caution">
    <text evidence="1">The sequence shown here is derived from an EMBL/GenBank/DDBJ whole genome shotgun (WGS) entry which is preliminary data.</text>
</comment>
<dbReference type="AlphaFoldDB" id="A0A138AK81"/>
<gene>
    <name evidence="1" type="ORF">AXK60_24900</name>
</gene>